<organism evidence="9 10">
    <name type="scientific">Phaeosphaeria nodorum (strain SN15 / ATCC MYA-4574 / FGSC 10173)</name>
    <name type="common">Glume blotch fungus</name>
    <name type="synonym">Parastagonospora nodorum</name>
    <dbReference type="NCBI Taxonomy" id="321614"/>
    <lineage>
        <taxon>Eukaryota</taxon>
        <taxon>Fungi</taxon>
        <taxon>Dikarya</taxon>
        <taxon>Ascomycota</taxon>
        <taxon>Pezizomycotina</taxon>
        <taxon>Dothideomycetes</taxon>
        <taxon>Pleosporomycetidae</taxon>
        <taxon>Pleosporales</taxon>
        <taxon>Pleosporineae</taxon>
        <taxon>Phaeosphaeriaceae</taxon>
        <taxon>Parastagonospora</taxon>
    </lineage>
</organism>
<dbReference type="OrthoDB" id="444631at2759"/>
<proteinExistence type="inferred from homology"/>
<evidence type="ECO:0000256" key="2">
    <source>
        <dbReference type="ARBA" id="ARBA00022692"/>
    </source>
</evidence>
<evidence type="ECO:0000256" key="5">
    <source>
        <dbReference type="ARBA" id="ARBA00038359"/>
    </source>
</evidence>
<feature type="transmembrane region" description="Helical" evidence="7">
    <location>
        <begin position="70"/>
        <end position="90"/>
    </location>
</feature>
<feature type="region of interest" description="Disordered" evidence="6">
    <location>
        <begin position="302"/>
        <end position="323"/>
    </location>
</feature>
<comment type="subcellular location">
    <subcellularLocation>
        <location evidence="1">Membrane</location>
        <topology evidence="1">Multi-pass membrane protein</topology>
    </subcellularLocation>
</comment>
<dbReference type="PANTHER" id="PTHR33048:SF123">
    <property type="entry name" value="INTEGRAL MEMBRANE PROTEIN"/>
    <property type="match status" value="1"/>
</dbReference>
<feature type="transmembrane region" description="Helical" evidence="7">
    <location>
        <begin position="151"/>
        <end position="176"/>
    </location>
</feature>
<evidence type="ECO:0000259" key="8">
    <source>
        <dbReference type="Pfam" id="PF20684"/>
    </source>
</evidence>
<feature type="transmembrane region" description="Helical" evidence="7">
    <location>
        <begin position="196"/>
        <end position="217"/>
    </location>
</feature>
<gene>
    <name evidence="9" type="ORF">JI435_044170</name>
</gene>
<keyword evidence="10" id="KW-1185">Reference proteome</keyword>
<dbReference type="EMBL" id="CP069030">
    <property type="protein sequence ID" value="QRC98347.1"/>
    <property type="molecule type" value="Genomic_DNA"/>
</dbReference>
<keyword evidence="4 7" id="KW-0472">Membrane</keyword>
<protein>
    <recommendedName>
        <fullName evidence="8">Rhodopsin domain-containing protein</fullName>
    </recommendedName>
</protein>
<keyword evidence="3 7" id="KW-1133">Transmembrane helix</keyword>
<evidence type="ECO:0000313" key="9">
    <source>
        <dbReference type="EMBL" id="QRC98347.1"/>
    </source>
</evidence>
<evidence type="ECO:0000256" key="3">
    <source>
        <dbReference type="ARBA" id="ARBA00022989"/>
    </source>
</evidence>
<evidence type="ECO:0000313" key="10">
    <source>
        <dbReference type="Proteomes" id="UP000663193"/>
    </source>
</evidence>
<sequence>MSLSSKHPQPLRCSCVHCKNDLCLSTSDRMKIVTSIALQAFLVILAFATTVLRCWVRVKLGRHRITLPDYLVIVGWFCTVGWFACSVTALRLEHDRPLTGPELLSDSVEYLTTVFVSSYFFDVGLYFPKASLLAFYWWLIPLGFRSLRITIYVATVYMACACGTSLLMNTLIAQPISNNWSVENQKLSLWNSAEALYVNWSLNWSTDILLFVLPFFVLPSLKLRGRQKLALCGIFSLGLITIIISLTRFIKVAFPQGDNFIDDASGNLWCTAEMCTATIVVSLPMLKPLLMRITPLNTSDRSNSAYKNADSRKSNGLPGAARSYGQARLTGDDEVELVLRELRESRKSSLSQARTASASDIQDSKDGVRVTTNFGITRDVLRVASEWRYDLNLVSRTMDQEGLSGLPQYHASLICDNTCYKRVRTNDCNQL</sequence>
<dbReference type="VEuPathDB" id="FungiDB:JI435_044170"/>
<reference evidence="10" key="1">
    <citation type="journal article" date="2021" name="BMC Genomics">
        <title>Chromosome-level genome assembly and manually-curated proteome of model necrotroph Parastagonospora nodorum Sn15 reveals a genome-wide trove of candidate effector homologs, and redundancy of virulence-related functions within an accessory chromosome.</title>
        <authorList>
            <person name="Bertazzoni S."/>
            <person name="Jones D.A.B."/>
            <person name="Phan H.T."/>
            <person name="Tan K.-C."/>
            <person name="Hane J.K."/>
        </authorList>
    </citation>
    <scope>NUCLEOTIDE SEQUENCE [LARGE SCALE GENOMIC DNA]</scope>
    <source>
        <strain evidence="10">SN15 / ATCC MYA-4574 / FGSC 10173)</strain>
    </source>
</reference>
<feature type="transmembrane region" description="Helical" evidence="7">
    <location>
        <begin position="36"/>
        <end position="58"/>
    </location>
</feature>
<evidence type="ECO:0000256" key="7">
    <source>
        <dbReference type="SAM" id="Phobius"/>
    </source>
</evidence>
<evidence type="ECO:0000256" key="6">
    <source>
        <dbReference type="SAM" id="MobiDB-lite"/>
    </source>
</evidence>
<dbReference type="InterPro" id="IPR052337">
    <property type="entry name" value="SAT4-like"/>
</dbReference>
<dbReference type="Pfam" id="PF20684">
    <property type="entry name" value="Fung_rhodopsin"/>
    <property type="match status" value="1"/>
</dbReference>
<keyword evidence="2 7" id="KW-0812">Transmembrane</keyword>
<comment type="similarity">
    <text evidence="5">Belongs to the SAT4 family.</text>
</comment>
<dbReference type="PANTHER" id="PTHR33048">
    <property type="entry name" value="PTH11-LIKE INTEGRAL MEMBRANE PROTEIN (AFU_ORTHOLOGUE AFUA_5G11245)"/>
    <property type="match status" value="1"/>
</dbReference>
<feature type="transmembrane region" description="Helical" evidence="7">
    <location>
        <begin position="229"/>
        <end position="254"/>
    </location>
</feature>
<evidence type="ECO:0000256" key="4">
    <source>
        <dbReference type="ARBA" id="ARBA00023136"/>
    </source>
</evidence>
<dbReference type="AlphaFoldDB" id="A0A7U2F4S5"/>
<feature type="domain" description="Rhodopsin" evidence="8">
    <location>
        <begin position="52"/>
        <end position="291"/>
    </location>
</feature>
<feature type="transmembrane region" description="Helical" evidence="7">
    <location>
        <begin position="110"/>
        <end position="139"/>
    </location>
</feature>
<dbReference type="Proteomes" id="UP000663193">
    <property type="component" value="Chromosome 8"/>
</dbReference>
<evidence type="ECO:0000256" key="1">
    <source>
        <dbReference type="ARBA" id="ARBA00004141"/>
    </source>
</evidence>
<dbReference type="GO" id="GO:0016020">
    <property type="term" value="C:membrane"/>
    <property type="evidence" value="ECO:0007669"/>
    <property type="project" value="UniProtKB-SubCell"/>
</dbReference>
<dbReference type="InterPro" id="IPR049326">
    <property type="entry name" value="Rhodopsin_dom_fungi"/>
</dbReference>
<accession>A0A7U2F4S5</accession>
<name>A0A7U2F4S5_PHANO</name>